<evidence type="ECO:0000313" key="13">
    <source>
        <dbReference type="Proteomes" id="UP000624279"/>
    </source>
</evidence>
<evidence type="ECO:0000256" key="8">
    <source>
        <dbReference type="ARBA" id="ARBA00023326"/>
    </source>
</evidence>
<keyword evidence="8 9" id="KW-0624">Polysaccharide degradation</keyword>
<dbReference type="EMBL" id="JACOGA010000003">
    <property type="protein sequence ID" value="MBC3872662.1"/>
    <property type="molecule type" value="Genomic_DNA"/>
</dbReference>
<dbReference type="PANTHER" id="PTHR31490:SF88">
    <property type="entry name" value="BETA-XYLANASE"/>
    <property type="match status" value="1"/>
</dbReference>
<comment type="catalytic activity">
    <reaction evidence="1 9">
        <text>Endohydrolysis of (1-&gt;4)-beta-D-xylosidic linkages in xylans.</text>
        <dbReference type="EC" id="3.2.1.8"/>
    </reaction>
</comment>
<dbReference type="InterPro" id="IPR044846">
    <property type="entry name" value="GH10"/>
</dbReference>
<dbReference type="InterPro" id="IPR017853">
    <property type="entry name" value="GH"/>
</dbReference>
<feature type="domain" description="GH10" evidence="11">
    <location>
        <begin position="51"/>
        <end position="356"/>
    </location>
</feature>
<keyword evidence="3" id="KW-0858">Xylan degradation</keyword>
<dbReference type="EC" id="3.2.1.8" evidence="9"/>
<dbReference type="RefSeq" id="WP_186940673.1">
    <property type="nucleotide sequence ID" value="NZ_JACOGA010000003.1"/>
</dbReference>
<feature type="signal peptide" evidence="10">
    <location>
        <begin position="1"/>
        <end position="27"/>
    </location>
</feature>
<reference evidence="12 13" key="1">
    <citation type="submission" date="2020-08" db="EMBL/GenBank/DDBJ databases">
        <title>Novel species isolated from subtropical streams in China.</title>
        <authorList>
            <person name="Lu H."/>
        </authorList>
    </citation>
    <scope>NUCLEOTIDE SEQUENCE [LARGE SCALE GENOMIC DNA]</scope>
    <source>
        <strain evidence="12 13">LX15W</strain>
    </source>
</reference>
<keyword evidence="5 9" id="KW-0378">Hydrolase</keyword>
<keyword evidence="4 10" id="KW-0732">Signal</keyword>
<evidence type="ECO:0000256" key="2">
    <source>
        <dbReference type="ARBA" id="ARBA00007495"/>
    </source>
</evidence>
<organism evidence="12 13">
    <name type="scientific">Undibacterium flavidum</name>
    <dbReference type="NCBI Taxonomy" id="2762297"/>
    <lineage>
        <taxon>Bacteria</taxon>
        <taxon>Pseudomonadati</taxon>
        <taxon>Pseudomonadota</taxon>
        <taxon>Betaproteobacteria</taxon>
        <taxon>Burkholderiales</taxon>
        <taxon>Oxalobacteraceae</taxon>
        <taxon>Undibacterium</taxon>
    </lineage>
</organism>
<name>A0ABR6Y8X8_9BURK</name>
<evidence type="ECO:0000256" key="3">
    <source>
        <dbReference type="ARBA" id="ARBA00022651"/>
    </source>
</evidence>
<dbReference type="PANTHER" id="PTHR31490">
    <property type="entry name" value="GLYCOSYL HYDROLASE"/>
    <property type="match status" value="1"/>
</dbReference>
<evidence type="ECO:0000256" key="1">
    <source>
        <dbReference type="ARBA" id="ARBA00000681"/>
    </source>
</evidence>
<dbReference type="SUPFAM" id="SSF51445">
    <property type="entry name" value="(Trans)glycosidases"/>
    <property type="match status" value="1"/>
</dbReference>
<dbReference type="SMART" id="SM00633">
    <property type="entry name" value="Glyco_10"/>
    <property type="match status" value="1"/>
</dbReference>
<evidence type="ECO:0000313" key="12">
    <source>
        <dbReference type="EMBL" id="MBC3872662.1"/>
    </source>
</evidence>
<evidence type="ECO:0000256" key="7">
    <source>
        <dbReference type="ARBA" id="ARBA00023295"/>
    </source>
</evidence>
<proteinExistence type="inferred from homology"/>
<protein>
    <recommendedName>
        <fullName evidence="9">Beta-xylanase</fullName>
        <ecNumber evidence="9">3.2.1.8</ecNumber>
    </recommendedName>
</protein>
<keyword evidence="13" id="KW-1185">Reference proteome</keyword>
<evidence type="ECO:0000256" key="10">
    <source>
        <dbReference type="SAM" id="SignalP"/>
    </source>
</evidence>
<evidence type="ECO:0000256" key="5">
    <source>
        <dbReference type="ARBA" id="ARBA00022801"/>
    </source>
</evidence>
<keyword evidence="7 9" id="KW-0326">Glycosidase</keyword>
<evidence type="ECO:0000259" key="11">
    <source>
        <dbReference type="PROSITE" id="PS51760"/>
    </source>
</evidence>
<dbReference type="PRINTS" id="PR00134">
    <property type="entry name" value="GLHYDRLASE10"/>
</dbReference>
<evidence type="ECO:0000256" key="6">
    <source>
        <dbReference type="ARBA" id="ARBA00023277"/>
    </source>
</evidence>
<gene>
    <name evidence="12" type="ORF">H8K55_03605</name>
</gene>
<evidence type="ECO:0000256" key="4">
    <source>
        <dbReference type="ARBA" id="ARBA00022729"/>
    </source>
</evidence>
<feature type="chain" id="PRO_5047091248" description="Beta-xylanase" evidence="10">
    <location>
        <begin position="28"/>
        <end position="361"/>
    </location>
</feature>
<dbReference type="Proteomes" id="UP000624279">
    <property type="component" value="Unassembled WGS sequence"/>
</dbReference>
<dbReference type="Gene3D" id="3.20.20.80">
    <property type="entry name" value="Glycosidases"/>
    <property type="match status" value="1"/>
</dbReference>
<accession>A0ABR6Y8X8</accession>
<sequence length="361" mass="40696">MLKIMPCRFTVTLLALMLSLWSPESRAQVAVPLPALKDSAKFPVGVALNVGNELGDLADIQESAALIHQQFNSIVAENGMKMRFLHPAINTYDFAAADALVSYARGHGMMMHGHTLIWHHDSQLPDWMKTYQGDWQAMLRDHVQQICRHFAGKLKSWDVVNEAIDNKLPDQYRATLFLDKLGPAYIEQAFIAAHEADPTAVLYYNDFGMEAKAEKLQFMLDMVDDFQRRQIPLHGIGFQMHVSIDSPNIAQIKSALQAVAARGLQVRISEMDVRLNQKQKAATLNPALAQQQKARYREIVSAYLQSVPPAQRGGITFWGLLDKDSWLVESKPYPDWPLLFDDQGQAKPAFWGVLEGLRESR</sequence>
<keyword evidence="6 9" id="KW-0119">Carbohydrate metabolism</keyword>
<comment type="similarity">
    <text evidence="2 9">Belongs to the glycosyl hydrolase 10 (cellulase F) family.</text>
</comment>
<dbReference type="PROSITE" id="PS51760">
    <property type="entry name" value="GH10_2"/>
    <property type="match status" value="1"/>
</dbReference>
<comment type="caution">
    <text evidence="12">The sequence shown here is derived from an EMBL/GenBank/DDBJ whole genome shotgun (WGS) entry which is preliminary data.</text>
</comment>
<dbReference type="InterPro" id="IPR001000">
    <property type="entry name" value="GH10_dom"/>
</dbReference>
<dbReference type="Pfam" id="PF00331">
    <property type="entry name" value="Glyco_hydro_10"/>
    <property type="match status" value="1"/>
</dbReference>
<evidence type="ECO:0000256" key="9">
    <source>
        <dbReference type="RuleBase" id="RU361174"/>
    </source>
</evidence>